<dbReference type="AlphaFoldDB" id="A0A0B1SYE6"/>
<dbReference type="Pfam" id="PF10328">
    <property type="entry name" value="7TM_GPCR_Srx"/>
    <property type="match status" value="1"/>
</dbReference>
<evidence type="ECO:0000259" key="2">
    <source>
        <dbReference type="Pfam" id="PF10328"/>
    </source>
</evidence>
<dbReference type="EMBL" id="KN553488">
    <property type="protein sequence ID" value="KHJ90004.1"/>
    <property type="molecule type" value="Genomic_DNA"/>
</dbReference>
<name>A0A0B1SYE6_OESDE</name>
<proteinExistence type="predicted"/>
<keyword evidence="1" id="KW-0812">Transmembrane</keyword>
<keyword evidence="1" id="KW-1133">Transmembrane helix</keyword>
<feature type="transmembrane region" description="Helical" evidence="1">
    <location>
        <begin position="120"/>
        <end position="141"/>
    </location>
</feature>
<reference evidence="3 4" key="1">
    <citation type="submission" date="2014-03" db="EMBL/GenBank/DDBJ databases">
        <title>Draft genome of the hookworm Oesophagostomum dentatum.</title>
        <authorList>
            <person name="Mitreva M."/>
        </authorList>
    </citation>
    <scope>NUCLEOTIDE SEQUENCE [LARGE SCALE GENOMIC DNA]</scope>
    <source>
        <strain evidence="3 4">OD-Hann</strain>
    </source>
</reference>
<feature type="transmembrane region" description="Helical" evidence="1">
    <location>
        <begin position="6"/>
        <end position="23"/>
    </location>
</feature>
<evidence type="ECO:0000256" key="1">
    <source>
        <dbReference type="SAM" id="Phobius"/>
    </source>
</evidence>
<dbReference type="OrthoDB" id="5857364at2759"/>
<protein>
    <recommendedName>
        <fullName evidence="2">7TM GPCR serpentine receptor class x (Srx) domain-containing protein</fullName>
    </recommendedName>
</protein>
<dbReference type="InterPro" id="IPR019430">
    <property type="entry name" value="7TM_GPCR_serpentine_rcpt_Srx"/>
</dbReference>
<evidence type="ECO:0000313" key="3">
    <source>
        <dbReference type="EMBL" id="KHJ90004.1"/>
    </source>
</evidence>
<feature type="transmembrane region" description="Helical" evidence="1">
    <location>
        <begin position="86"/>
        <end position="108"/>
    </location>
</feature>
<gene>
    <name evidence="3" type="ORF">OESDEN_10158</name>
</gene>
<feature type="transmembrane region" description="Helical" evidence="1">
    <location>
        <begin position="35"/>
        <end position="58"/>
    </location>
</feature>
<keyword evidence="1" id="KW-0472">Membrane</keyword>
<sequence>MALTYLSLSLIGIFPNILLGIALTKTHGKLVEASFFILTIQILICDMGELLTQIIVAFPLSLYGSNIYKGEVTIWIYNITNVVDTISYNGVLIFTFVVAINRITVFLWPKLHDFFFGPLHIWRTVAAVWCLILFEVCGANALQCWKQYSYKGFYFYIKCYNLSSGFSLIWFERRPDYAVSKLCSSRNNVCLIHMLICVLAMEIAQHFQKLSYDVYAKEGKHKFANTGRHHHSVLGAPNVIVYVPSQGWHRIRQILLKPCSKRNQYPQQFHQSLRVFHHQQANSPRND</sequence>
<keyword evidence="4" id="KW-1185">Reference proteome</keyword>
<evidence type="ECO:0000313" key="4">
    <source>
        <dbReference type="Proteomes" id="UP000053660"/>
    </source>
</evidence>
<organism evidence="3 4">
    <name type="scientific">Oesophagostomum dentatum</name>
    <name type="common">Nodular worm</name>
    <dbReference type="NCBI Taxonomy" id="61180"/>
    <lineage>
        <taxon>Eukaryota</taxon>
        <taxon>Metazoa</taxon>
        <taxon>Ecdysozoa</taxon>
        <taxon>Nematoda</taxon>
        <taxon>Chromadorea</taxon>
        <taxon>Rhabditida</taxon>
        <taxon>Rhabditina</taxon>
        <taxon>Rhabditomorpha</taxon>
        <taxon>Strongyloidea</taxon>
        <taxon>Strongylidae</taxon>
        <taxon>Oesophagostomum</taxon>
    </lineage>
</organism>
<accession>A0A0B1SYE6</accession>
<dbReference type="Proteomes" id="UP000053660">
    <property type="component" value="Unassembled WGS sequence"/>
</dbReference>
<feature type="domain" description="7TM GPCR serpentine receptor class x (Srx)" evidence="2">
    <location>
        <begin position="8"/>
        <end position="156"/>
    </location>
</feature>